<feature type="compositionally biased region" description="Low complexity" evidence="1">
    <location>
        <begin position="137"/>
        <end position="156"/>
    </location>
</feature>
<feature type="compositionally biased region" description="Low complexity" evidence="1">
    <location>
        <begin position="210"/>
        <end position="222"/>
    </location>
</feature>
<evidence type="ECO:0000256" key="1">
    <source>
        <dbReference type="SAM" id="MobiDB-lite"/>
    </source>
</evidence>
<dbReference type="Proteomes" id="UP000242188">
    <property type="component" value="Unassembled WGS sequence"/>
</dbReference>
<feature type="compositionally biased region" description="Basic residues" evidence="1">
    <location>
        <begin position="83"/>
        <end position="94"/>
    </location>
</feature>
<feature type="compositionally biased region" description="Basic and acidic residues" evidence="1">
    <location>
        <begin position="200"/>
        <end position="209"/>
    </location>
</feature>
<dbReference type="AlphaFoldDB" id="A0A210R210"/>
<gene>
    <name evidence="2" type="ORF">KP79_PYT15743</name>
</gene>
<evidence type="ECO:0000313" key="2">
    <source>
        <dbReference type="EMBL" id="OWF55113.1"/>
    </source>
</evidence>
<keyword evidence="3" id="KW-1185">Reference proteome</keyword>
<evidence type="ECO:0000313" key="3">
    <source>
        <dbReference type="Proteomes" id="UP000242188"/>
    </source>
</evidence>
<dbReference type="EMBL" id="NEDP02000758">
    <property type="protein sequence ID" value="OWF55113.1"/>
    <property type="molecule type" value="Genomic_DNA"/>
</dbReference>
<protein>
    <submittedName>
        <fullName evidence="2">Uncharacterized protein</fullName>
    </submittedName>
</protein>
<proteinExistence type="predicted"/>
<comment type="caution">
    <text evidence="2">The sequence shown here is derived from an EMBL/GenBank/DDBJ whole genome shotgun (WGS) entry which is preliminary data.</text>
</comment>
<name>A0A210R210_MIZYE</name>
<dbReference type="OrthoDB" id="75343at2759"/>
<accession>A0A210R210</accession>
<feature type="region of interest" description="Disordered" evidence="1">
    <location>
        <begin position="81"/>
        <end position="159"/>
    </location>
</feature>
<feature type="region of interest" description="Disordered" evidence="1">
    <location>
        <begin position="200"/>
        <end position="222"/>
    </location>
</feature>
<sequence>MSTNLRKSFRLSWLPGKKYNVLEGKENMYFNTPKYKRAISEGDIPTQRHAIHPLKNRGNQKPKFERNSTLTKSVREAVGSLKQKFRLSTRKLKRLTNDTKSPSPTKGVRHGNRTSGRTPPRPAHHDVKMYSPFVIDTPSSSRTPTRLRTSTSSRWTDNMETPTRLRKEVEALTSNMQALATLTPGGLQQRPKTSLKMRPLGERSSERIQTRQQRIRTSALVY</sequence>
<organism evidence="2 3">
    <name type="scientific">Mizuhopecten yessoensis</name>
    <name type="common">Japanese scallop</name>
    <name type="synonym">Patinopecten yessoensis</name>
    <dbReference type="NCBI Taxonomy" id="6573"/>
    <lineage>
        <taxon>Eukaryota</taxon>
        <taxon>Metazoa</taxon>
        <taxon>Spiralia</taxon>
        <taxon>Lophotrochozoa</taxon>
        <taxon>Mollusca</taxon>
        <taxon>Bivalvia</taxon>
        <taxon>Autobranchia</taxon>
        <taxon>Pteriomorphia</taxon>
        <taxon>Pectinida</taxon>
        <taxon>Pectinoidea</taxon>
        <taxon>Pectinidae</taxon>
        <taxon>Mizuhopecten</taxon>
    </lineage>
</organism>
<reference evidence="2 3" key="1">
    <citation type="journal article" date="2017" name="Nat. Ecol. Evol.">
        <title>Scallop genome provides insights into evolution of bilaterian karyotype and development.</title>
        <authorList>
            <person name="Wang S."/>
            <person name="Zhang J."/>
            <person name="Jiao W."/>
            <person name="Li J."/>
            <person name="Xun X."/>
            <person name="Sun Y."/>
            <person name="Guo X."/>
            <person name="Huan P."/>
            <person name="Dong B."/>
            <person name="Zhang L."/>
            <person name="Hu X."/>
            <person name="Sun X."/>
            <person name="Wang J."/>
            <person name="Zhao C."/>
            <person name="Wang Y."/>
            <person name="Wang D."/>
            <person name="Huang X."/>
            <person name="Wang R."/>
            <person name="Lv J."/>
            <person name="Li Y."/>
            <person name="Zhang Z."/>
            <person name="Liu B."/>
            <person name="Lu W."/>
            <person name="Hui Y."/>
            <person name="Liang J."/>
            <person name="Zhou Z."/>
            <person name="Hou R."/>
            <person name="Li X."/>
            <person name="Liu Y."/>
            <person name="Li H."/>
            <person name="Ning X."/>
            <person name="Lin Y."/>
            <person name="Zhao L."/>
            <person name="Xing Q."/>
            <person name="Dou J."/>
            <person name="Li Y."/>
            <person name="Mao J."/>
            <person name="Guo H."/>
            <person name="Dou H."/>
            <person name="Li T."/>
            <person name="Mu C."/>
            <person name="Jiang W."/>
            <person name="Fu Q."/>
            <person name="Fu X."/>
            <person name="Miao Y."/>
            <person name="Liu J."/>
            <person name="Yu Q."/>
            <person name="Li R."/>
            <person name="Liao H."/>
            <person name="Li X."/>
            <person name="Kong Y."/>
            <person name="Jiang Z."/>
            <person name="Chourrout D."/>
            <person name="Li R."/>
            <person name="Bao Z."/>
        </authorList>
    </citation>
    <scope>NUCLEOTIDE SEQUENCE [LARGE SCALE GENOMIC DNA]</scope>
    <source>
        <strain evidence="2 3">PY_sf001</strain>
    </source>
</reference>